<dbReference type="Proteomes" id="UP000638353">
    <property type="component" value="Unassembled WGS sequence"/>
</dbReference>
<feature type="signal peptide" evidence="4">
    <location>
        <begin position="1"/>
        <end position="32"/>
    </location>
</feature>
<evidence type="ECO:0000313" key="6">
    <source>
        <dbReference type="EMBL" id="GHC88259.1"/>
    </source>
</evidence>
<keyword evidence="3" id="KW-0378">Hydrolase</keyword>
<keyword evidence="3" id="KW-0720">Serine protease</keyword>
<evidence type="ECO:0000256" key="3">
    <source>
        <dbReference type="RuleBase" id="RU363034"/>
    </source>
</evidence>
<dbReference type="GO" id="GO:0006508">
    <property type="term" value="P:proteolysis"/>
    <property type="evidence" value="ECO:0007669"/>
    <property type="project" value="UniProtKB-KW"/>
</dbReference>
<feature type="chain" id="PRO_5038080630" evidence="4">
    <location>
        <begin position="33"/>
        <end position="276"/>
    </location>
</feature>
<keyword evidence="3 6" id="KW-0645">Protease</keyword>
<dbReference type="Gene3D" id="2.40.10.10">
    <property type="entry name" value="Trypsin-like serine proteases"/>
    <property type="match status" value="1"/>
</dbReference>
<dbReference type="SUPFAM" id="SSF50494">
    <property type="entry name" value="Trypsin-like serine proteases"/>
    <property type="match status" value="1"/>
</dbReference>
<dbReference type="InterPro" id="IPR001314">
    <property type="entry name" value="Peptidase_S1A"/>
</dbReference>
<dbReference type="SMART" id="SM00020">
    <property type="entry name" value="Tryp_SPc"/>
    <property type="match status" value="1"/>
</dbReference>
<protein>
    <submittedName>
        <fullName evidence="6">Serine protease</fullName>
    </submittedName>
</protein>
<keyword evidence="2" id="KW-1015">Disulfide bond</keyword>
<dbReference type="InterPro" id="IPR043504">
    <property type="entry name" value="Peptidase_S1_PA_chymotrypsin"/>
</dbReference>
<dbReference type="PROSITE" id="PS00134">
    <property type="entry name" value="TRYPSIN_HIS"/>
    <property type="match status" value="1"/>
</dbReference>
<dbReference type="PRINTS" id="PR00722">
    <property type="entry name" value="CHYMOTRYPSIN"/>
</dbReference>
<evidence type="ECO:0000256" key="2">
    <source>
        <dbReference type="ARBA" id="ARBA00023157"/>
    </source>
</evidence>
<dbReference type="GO" id="GO:0004252">
    <property type="term" value="F:serine-type endopeptidase activity"/>
    <property type="evidence" value="ECO:0007669"/>
    <property type="project" value="InterPro"/>
</dbReference>
<evidence type="ECO:0000313" key="7">
    <source>
        <dbReference type="Proteomes" id="UP000638353"/>
    </source>
</evidence>
<sequence length="276" mass="27989">MRRPFTRSLTGALALTAAVAVLPLAASGPAAADGVVIGGQTVKVTDSPWAVAVASRDRFGGMRAGQFCGGVVVAPTKVVTAAHCLGRDVLGVPLDEVRDLKVVAGRGELRGTGGREIAVRRTWVNPSYEPLSNSGDLAVLTLSAALPEEYVIRLAPADGGLTDPGTAATVYGWGDTTGGGAYASSLRSAKVRVLSDEACTRAYPGNVDGTYLPATMLCAGDPEGGHDACQGDSGGPLVARGRLIGLVSWGSGCGQAESPGVYTRISALARALEGQL</sequence>
<evidence type="ECO:0000256" key="4">
    <source>
        <dbReference type="SAM" id="SignalP"/>
    </source>
</evidence>
<gene>
    <name evidence="6" type="ORF">GCM10010334_20810</name>
</gene>
<dbReference type="AlphaFoldDB" id="A0A918WVU3"/>
<dbReference type="RefSeq" id="WP_189823214.1">
    <property type="nucleotide sequence ID" value="NZ_BMVC01000003.1"/>
</dbReference>
<dbReference type="PANTHER" id="PTHR24276:SF98">
    <property type="entry name" value="FI18310P1-RELATED"/>
    <property type="match status" value="1"/>
</dbReference>
<dbReference type="PROSITE" id="PS00135">
    <property type="entry name" value="TRYPSIN_SER"/>
    <property type="match status" value="1"/>
</dbReference>
<dbReference type="InterPro" id="IPR001254">
    <property type="entry name" value="Trypsin_dom"/>
</dbReference>
<reference evidence="6" key="1">
    <citation type="journal article" date="2014" name="Int. J. Syst. Evol. Microbiol.">
        <title>Complete genome sequence of Corynebacterium casei LMG S-19264T (=DSM 44701T), isolated from a smear-ripened cheese.</title>
        <authorList>
            <consortium name="US DOE Joint Genome Institute (JGI-PGF)"/>
            <person name="Walter F."/>
            <person name="Albersmeier A."/>
            <person name="Kalinowski J."/>
            <person name="Ruckert C."/>
        </authorList>
    </citation>
    <scope>NUCLEOTIDE SEQUENCE</scope>
    <source>
        <strain evidence="6">JCM 4637</strain>
    </source>
</reference>
<keyword evidence="4" id="KW-0732">Signal</keyword>
<accession>A0A918WVU3</accession>
<proteinExistence type="inferred from homology"/>
<dbReference type="FunFam" id="2.40.10.10:FF:000002">
    <property type="entry name" value="Transmembrane protease serine"/>
    <property type="match status" value="1"/>
</dbReference>
<name>A0A918WVU3_9ACTN</name>
<evidence type="ECO:0000256" key="1">
    <source>
        <dbReference type="ARBA" id="ARBA00007664"/>
    </source>
</evidence>
<dbReference type="EMBL" id="BMVC01000003">
    <property type="protein sequence ID" value="GHC88259.1"/>
    <property type="molecule type" value="Genomic_DNA"/>
</dbReference>
<dbReference type="InterPro" id="IPR050430">
    <property type="entry name" value="Peptidase_S1"/>
</dbReference>
<dbReference type="Pfam" id="PF00089">
    <property type="entry name" value="Trypsin"/>
    <property type="match status" value="1"/>
</dbReference>
<evidence type="ECO:0000259" key="5">
    <source>
        <dbReference type="PROSITE" id="PS50240"/>
    </source>
</evidence>
<dbReference type="InterPro" id="IPR009003">
    <property type="entry name" value="Peptidase_S1_PA"/>
</dbReference>
<comment type="similarity">
    <text evidence="1">Belongs to the peptidase S1 family.</text>
</comment>
<dbReference type="PANTHER" id="PTHR24276">
    <property type="entry name" value="POLYSERASE-RELATED"/>
    <property type="match status" value="1"/>
</dbReference>
<comment type="caution">
    <text evidence="6">The sequence shown here is derived from an EMBL/GenBank/DDBJ whole genome shotgun (WGS) entry which is preliminary data.</text>
</comment>
<feature type="domain" description="Peptidase S1" evidence="5">
    <location>
        <begin position="36"/>
        <end position="276"/>
    </location>
</feature>
<reference evidence="6" key="2">
    <citation type="submission" date="2020-09" db="EMBL/GenBank/DDBJ databases">
        <authorList>
            <person name="Sun Q."/>
            <person name="Ohkuma M."/>
        </authorList>
    </citation>
    <scope>NUCLEOTIDE SEQUENCE</scope>
    <source>
        <strain evidence="6">JCM 4637</strain>
    </source>
</reference>
<dbReference type="InterPro" id="IPR033116">
    <property type="entry name" value="TRYPSIN_SER"/>
</dbReference>
<dbReference type="CDD" id="cd00190">
    <property type="entry name" value="Tryp_SPc"/>
    <property type="match status" value="1"/>
</dbReference>
<organism evidence="6 7">
    <name type="scientific">Streptomyces finlayi</name>
    <dbReference type="NCBI Taxonomy" id="67296"/>
    <lineage>
        <taxon>Bacteria</taxon>
        <taxon>Bacillati</taxon>
        <taxon>Actinomycetota</taxon>
        <taxon>Actinomycetes</taxon>
        <taxon>Kitasatosporales</taxon>
        <taxon>Streptomycetaceae</taxon>
        <taxon>Streptomyces</taxon>
    </lineage>
</organism>
<dbReference type="InterPro" id="IPR018114">
    <property type="entry name" value="TRYPSIN_HIS"/>
</dbReference>
<dbReference type="PROSITE" id="PS50240">
    <property type="entry name" value="TRYPSIN_DOM"/>
    <property type="match status" value="1"/>
</dbReference>